<gene>
    <name evidence="4" type="ORF">CP977_32310</name>
    <name evidence="3" type="ORF">GCM10010497_12240</name>
</gene>
<evidence type="ECO:0008006" key="7">
    <source>
        <dbReference type="Google" id="ProtNLM"/>
    </source>
</evidence>
<keyword evidence="2" id="KW-0472">Membrane</keyword>
<dbReference type="Proteomes" id="UP000642014">
    <property type="component" value="Unassembled WGS sequence"/>
</dbReference>
<reference evidence="3 6" key="1">
    <citation type="journal article" date="2014" name="Int. J. Syst. Evol. Microbiol.">
        <title>Complete genome sequence of Corynebacterium casei LMG S-19264T (=DSM 44701T), isolated from a smear-ripened cheese.</title>
        <authorList>
            <consortium name="US DOE Joint Genome Institute (JGI-PGF)"/>
            <person name="Walter F."/>
            <person name="Albersmeier A."/>
            <person name="Kalinowski J."/>
            <person name="Ruckert C."/>
        </authorList>
    </citation>
    <scope>NUCLEOTIDE SEQUENCE [LARGE SCALE GENOMIC DNA]</scope>
    <source>
        <strain evidence="3 6">JCM 4205</strain>
    </source>
</reference>
<name>A0AAV4KC17_9ACTN</name>
<feature type="compositionally biased region" description="Basic residues" evidence="1">
    <location>
        <begin position="29"/>
        <end position="39"/>
    </location>
</feature>
<protein>
    <recommendedName>
        <fullName evidence="7">Septum formation-related domain-containing protein</fullName>
    </recommendedName>
</protein>
<keyword evidence="5" id="KW-1185">Reference proteome</keyword>
<reference evidence="3" key="3">
    <citation type="submission" date="2023-08" db="EMBL/GenBank/DDBJ databases">
        <authorList>
            <person name="Sun Q."/>
            <person name="Ohkuma M."/>
        </authorList>
    </citation>
    <scope>NUCLEOTIDE SEQUENCE</scope>
    <source>
        <strain evidence="3">JCM 4205</strain>
    </source>
</reference>
<feature type="compositionally biased region" description="Low complexity" evidence="1">
    <location>
        <begin position="84"/>
        <end position="132"/>
    </location>
</feature>
<dbReference type="EMBL" id="CP023693">
    <property type="protein sequence ID" value="QEV36278.1"/>
    <property type="molecule type" value="Genomic_DNA"/>
</dbReference>
<dbReference type="EMBL" id="BMSJ01000002">
    <property type="protein sequence ID" value="GGR11840.1"/>
    <property type="molecule type" value="Genomic_DNA"/>
</dbReference>
<dbReference type="AlphaFoldDB" id="A0AAV4KC17"/>
<evidence type="ECO:0000313" key="5">
    <source>
        <dbReference type="Proteomes" id="UP000326029"/>
    </source>
</evidence>
<evidence type="ECO:0000313" key="3">
    <source>
        <dbReference type="EMBL" id="GGR11840.1"/>
    </source>
</evidence>
<proteinExistence type="predicted"/>
<evidence type="ECO:0000313" key="4">
    <source>
        <dbReference type="EMBL" id="QEV36278.1"/>
    </source>
</evidence>
<dbReference type="GeneID" id="95458440"/>
<organism evidence="3 6">
    <name type="scientific">Streptomyces cinereoruber</name>
    <dbReference type="NCBI Taxonomy" id="67260"/>
    <lineage>
        <taxon>Bacteria</taxon>
        <taxon>Bacillati</taxon>
        <taxon>Actinomycetota</taxon>
        <taxon>Actinomycetes</taxon>
        <taxon>Kitasatosporales</taxon>
        <taxon>Streptomycetaceae</taxon>
        <taxon>Streptomyces</taxon>
    </lineage>
</organism>
<keyword evidence="2" id="KW-0812">Transmembrane</keyword>
<keyword evidence="2" id="KW-1133">Transmembrane helix</keyword>
<feature type="compositionally biased region" description="Basic and acidic residues" evidence="1">
    <location>
        <begin position="167"/>
        <end position="176"/>
    </location>
</feature>
<evidence type="ECO:0000256" key="2">
    <source>
        <dbReference type="SAM" id="Phobius"/>
    </source>
</evidence>
<dbReference type="Proteomes" id="UP000326029">
    <property type="component" value="Chromosome"/>
</dbReference>
<reference evidence="4 5" key="2">
    <citation type="submission" date="2017-09" db="EMBL/GenBank/DDBJ databases">
        <authorList>
            <person name="Lee N."/>
            <person name="Cho B.-K."/>
        </authorList>
    </citation>
    <scope>NUCLEOTIDE SEQUENCE [LARGE SCALE GENOMIC DNA]</scope>
    <source>
        <strain evidence="4 5">ATCC 19740</strain>
    </source>
</reference>
<feature type="transmembrane region" description="Helical" evidence="2">
    <location>
        <begin position="41"/>
        <end position="61"/>
    </location>
</feature>
<evidence type="ECO:0000313" key="6">
    <source>
        <dbReference type="Proteomes" id="UP000642014"/>
    </source>
</evidence>
<evidence type="ECO:0000256" key="1">
    <source>
        <dbReference type="SAM" id="MobiDB-lite"/>
    </source>
</evidence>
<dbReference type="RefSeq" id="WP_152371346.1">
    <property type="nucleotide sequence ID" value="NZ_BMSJ01000002.1"/>
</dbReference>
<feature type="region of interest" description="Disordered" evidence="1">
    <location>
        <begin position="1"/>
        <end position="46"/>
    </location>
</feature>
<accession>A0AAV4KC17</accession>
<sequence length="289" mass="30054">MTERRQGARTTVRTVLSGRRPADGESPRRDRRPAPRRAGRFGTPLVPLLTAALVATAFLSVRDDGGNDGTPTDAPLSAVTEAVGPDAAPPTTGDPAPGASGTAGAADMPAPGTTGDGAPTTAGTRGGTPTRTEPGERAPRTSTSPTPPRTGNTASTGTAPAPSGSPKGERRTERPVSFEALRVGDCFDIDRDAPGTAVRRPCDTPHSAELVARPRLTGRYATDRAVKEAAAELCREPLRRKAARQPLGTRWTTFVQYPYRTSHLLGSDTVACSLAAPSAVGGRISHRLR</sequence>
<feature type="region of interest" description="Disordered" evidence="1">
    <location>
        <begin position="61"/>
        <end position="176"/>
    </location>
</feature>